<name>A0A6I6NCL6_9ACTN</name>
<evidence type="ECO:0000313" key="3">
    <source>
        <dbReference type="Proteomes" id="UP000436138"/>
    </source>
</evidence>
<dbReference type="AlphaFoldDB" id="A0A6I6NCL6"/>
<reference evidence="2 3" key="1">
    <citation type="submission" date="2019-12" db="EMBL/GenBank/DDBJ databases">
        <title>Streptomyces sp. strain T44 isolated from rhizosphere soil of Broussonetia papyrifera.</title>
        <authorList>
            <person name="Mo P."/>
        </authorList>
    </citation>
    <scope>NUCLEOTIDE SEQUENCE [LARGE SCALE GENOMIC DNA]</scope>
    <source>
        <strain evidence="2 3">T44</strain>
    </source>
</reference>
<dbReference type="Proteomes" id="UP000436138">
    <property type="component" value="Chromosome"/>
</dbReference>
<feature type="region of interest" description="Disordered" evidence="1">
    <location>
        <begin position="1"/>
        <end position="54"/>
    </location>
</feature>
<organism evidence="2 3">
    <name type="scientific">Streptomyces broussonetiae</name>
    <dbReference type="NCBI Taxonomy" id="2686304"/>
    <lineage>
        <taxon>Bacteria</taxon>
        <taxon>Bacillati</taxon>
        <taxon>Actinomycetota</taxon>
        <taxon>Actinomycetes</taxon>
        <taxon>Kitasatosporales</taxon>
        <taxon>Streptomycetaceae</taxon>
        <taxon>Streptomyces</taxon>
    </lineage>
</organism>
<protein>
    <submittedName>
        <fullName evidence="2">Uncharacterized protein</fullName>
    </submittedName>
</protein>
<evidence type="ECO:0000256" key="1">
    <source>
        <dbReference type="SAM" id="MobiDB-lite"/>
    </source>
</evidence>
<sequence length="54" mass="5440">MKRAKGGSGSNAQQPEQRHSDKDVGGGHAHGTDKGNKGGGEGGGVPPDQRPDHP</sequence>
<gene>
    <name evidence="2" type="ORF">GQF42_43315</name>
</gene>
<accession>A0A6I6NCL6</accession>
<dbReference type="EMBL" id="CP047020">
    <property type="protein sequence ID" value="QHA09134.1"/>
    <property type="molecule type" value="Genomic_DNA"/>
</dbReference>
<keyword evidence="3" id="KW-1185">Reference proteome</keyword>
<dbReference type="KEGG" id="sbro:GQF42_43315"/>
<evidence type="ECO:0000313" key="2">
    <source>
        <dbReference type="EMBL" id="QHA09134.1"/>
    </source>
</evidence>
<proteinExistence type="predicted"/>
<feature type="compositionally biased region" description="Basic and acidic residues" evidence="1">
    <location>
        <begin position="16"/>
        <end position="36"/>
    </location>
</feature>